<evidence type="ECO:0000313" key="2">
    <source>
        <dbReference type="EMBL" id="KAF9873278.1"/>
    </source>
</evidence>
<dbReference type="AlphaFoldDB" id="A0A9P6HXG2"/>
<dbReference type="GeneID" id="62164880"/>
<proteinExistence type="predicted"/>
<reference evidence="2" key="1">
    <citation type="submission" date="2020-03" db="EMBL/GenBank/DDBJ databases">
        <authorList>
            <person name="He L."/>
        </authorList>
    </citation>
    <scope>NUCLEOTIDE SEQUENCE</scope>
    <source>
        <strain evidence="2">CkLH20</strain>
    </source>
</reference>
<dbReference type="EMBL" id="JAATWM020000032">
    <property type="protein sequence ID" value="KAF9873278.1"/>
    <property type="molecule type" value="Genomic_DNA"/>
</dbReference>
<reference evidence="2" key="2">
    <citation type="submission" date="2020-11" db="EMBL/GenBank/DDBJ databases">
        <title>Whole genome sequencing of Colletotrichum sp.</title>
        <authorList>
            <person name="Li H."/>
        </authorList>
    </citation>
    <scope>NUCLEOTIDE SEQUENCE</scope>
    <source>
        <strain evidence="2">CkLH20</strain>
    </source>
</reference>
<dbReference type="Proteomes" id="UP000781932">
    <property type="component" value="Unassembled WGS sequence"/>
</dbReference>
<keyword evidence="3" id="KW-1185">Reference proteome</keyword>
<protein>
    <submittedName>
        <fullName evidence="2">Uncharacterized protein</fullName>
    </submittedName>
</protein>
<accession>A0A9P6HXG2</accession>
<name>A0A9P6HXG2_9PEZI</name>
<organism evidence="2 3">
    <name type="scientific">Colletotrichum karsti</name>
    <dbReference type="NCBI Taxonomy" id="1095194"/>
    <lineage>
        <taxon>Eukaryota</taxon>
        <taxon>Fungi</taxon>
        <taxon>Dikarya</taxon>
        <taxon>Ascomycota</taxon>
        <taxon>Pezizomycotina</taxon>
        <taxon>Sordariomycetes</taxon>
        <taxon>Hypocreomycetidae</taxon>
        <taxon>Glomerellales</taxon>
        <taxon>Glomerellaceae</taxon>
        <taxon>Colletotrichum</taxon>
        <taxon>Colletotrichum boninense species complex</taxon>
    </lineage>
</organism>
<evidence type="ECO:0000313" key="3">
    <source>
        <dbReference type="Proteomes" id="UP000781932"/>
    </source>
</evidence>
<sequence>MLVTTSSVEGKKSPDTEFLLTTINQTQDSGGLSIEQCKSYFDKLHVAEEKTKLAELMQKSDRCLRVNVEMQNIKAAIKSLMSDIKNDKPSHETTGAAENLVDYVKAAAKATSVDHLQAVSSKTTTVNDVKQILPPDMSLDDITSAENYIGPVFASILEDLSNAKIELTQLHHSRVEAENDWIALNDRVKAKSAQMLEAKKAEMTKLHRIIAKKKREVRDLKAQFLEDNDATTMALSGIITMKDSEINRLEAQLRDAVSSSHDEMEALRQENETTINGKNRRIFQLLDQLEEARDIDYRNGMQINHLSNALDEAYHIADRKESHILALRDRLHEAGDIDYRKGKQIQYLSVDLDEAYRTVNRKDSEILDLQDQLHEARAISHNKQTQVCRLWDQLDDAHAIAAYKDTQISNLQDQLNETRRGPEVRTYSADWS</sequence>
<keyword evidence="1" id="KW-0175">Coiled coil</keyword>
<gene>
    <name evidence="2" type="ORF">CkaCkLH20_09091</name>
</gene>
<comment type="caution">
    <text evidence="2">The sequence shown here is derived from an EMBL/GenBank/DDBJ whole genome shotgun (WGS) entry which is preliminary data.</text>
</comment>
<evidence type="ECO:0000256" key="1">
    <source>
        <dbReference type="SAM" id="Coils"/>
    </source>
</evidence>
<dbReference type="OrthoDB" id="10254663at2759"/>
<dbReference type="RefSeq" id="XP_038742739.1">
    <property type="nucleotide sequence ID" value="XM_038891806.1"/>
</dbReference>
<feature type="coiled-coil region" evidence="1">
    <location>
        <begin position="160"/>
        <end position="223"/>
    </location>
</feature>